<name>A0A1F5G2N7_9BACT</name>
<dbReference type="AlphaFoldDB" id="A0A1F5G2N7"/>
<reference evidence="2 3" key="1">
    <citation type="journal article" date="2016" name="Nat. Commun.">
        <title>Thousands of microbial genomes shed light on interconnected biogeochemical processes in an aquifer system.</title>
        <authorList>
            <person name="Anantharaman K."/>
            <person name="Brown C.T."/>
            <person name="Hug L.A."/>
            <person name="Sharon I."/>
            <person name="Castelle C.J."/>
            <person name="Probst A.J."/>
            <person name="Thomas B.C."/>
            <person name="Singh A."/>
            <person name="Wilkins M.J."/>
            <person name="Karaoz U."/>
            <person name="Brodie E.L."/>
            <person name="Williams K.H."/>
            <person name="Hubbard S.S."/>
            <person name="Banfield J.F."/>
        </authorList>
    </citation>
    <scope>NUCLEOTIDE SEQUENCE [LARGE SCALE GENOMIC DNA]</scope>
</reference>
<dbReference type="EMBL" id="MFBA01000003">
    <property type="protein sequence ID" value="OGD86108.1"/>
    <property type="molecule type" value="Genomic_DNA"/>
</dbReference>
<protein>
    <submittedName>
        <fullName evidence="2">Uncharacterized protein</fullName>
    </submittedName>
</protein>
<comment type="caution">
    <text evidence="2">The sequence shown here is derived from an EMBL/GenBank/DDBJ whole genome shotgun (WGS) entry which is preliminary data.</text>
</comment>
<evidence type="ECO:0000313" key="2">
    <source>
        <dbReference type="EMBL" id="OGD86108.1"/>
    </source>
</evidence>
<accession>A0A1F5G2N7</accession>
<evidence type="ECO:0000313" key="3">
    <source>
        <dbReference type="Proteomes" id="UP000177069"/>
    </source>
</evidence>
<proteinExistence type="predicted"/>
<sequence>MPALRISAILILVTLAVFLVKTIPATAQSSSQSPQAQKSALQKAKDDYLFQFTKYQKAHEDYITASSNYLSFKTTIAKNDAFSKTKEYLNQVNLLYLAYILQVQEYGNNLKWDKSDFSKDATDKTLKEESSFIKDYQQKIADSKSLEDLPPLAKDLKEHIEKTSAPKINKITAIYQIVQTETTYDNFLDLSQTIENFITPKITDTNRSILTNWQAEIKDIKEKIQTSLDKARENNQKTREDGNNDDQIRTTLQSLDEAKTQFQRSKQLFEEILRVT</sequence>
<organism evidence="2 3">
    <name type="scientific">Candidatus Curtissbacteria bacterium RIFCSPHIGHO2_01_FULL_41_13</name>
    <dbReference type="NCBI Taxonomy" id="1797745"/>
    <lineage>
        <taxon>Bacteria</taxon>
        <taxon>Candidatus Curtissiibacteriota</taxon>
    </lineage>
</organism>
<dbReference type="Proteomes" id="UP000177069">
    <property type="component" value="Unassembled WGS sequence"/>
</dbReference>
<evidence type="ECO:0000256" key="1">
    <source>
        <dbReference type="SAM" id="MobiDB-lite"/>
    </source>
</evidence>
<gene>
    <name evidence="2" type="ORF">A2696_02350</name>
</gene>
<feature type="region of interest" description="Disordered" evidence="1">
    <location>
        <begin position="228"/>
        <end position="247"/>
    </location>
</feature>